<gene>
    <name evidence="2" type="ORF">CLF_109523</name>
</gene>
<feature type="region of interest" description="Disordered" evidence="1">
    <location>
        <begin position="191"/>
        <end position="216"/>
    </location>
</feature>
<proteinExistence type="predicted"/>
<sequence length="752" mass="84266">MAARHREGATAKQWFHIRVRELLNGQARCAHLNERQPLTDRCHLVGLYASVVSELSTTKKQPAVSTERQQAFSIVLNSSSTKLPSSADVGSQFGTTQSKMAYRVSESSDATDQQYVCHTVNSNRGSSRTESSNQCRLDATCLNAFNPHFTSANATDTGVIYHGISQCVAEIFPSRPTLEVGDKTGFTDLEESTKKATISTNIDSSNQRNPGKPRIPNQTLTATSGLNKQQVSLDATKLIKPNQCHRGKFYRIPNHQKQTPVTEYVSHCKSSSLPDRIKNSVKSVKGSMDTSKERYSVLDQLLQSFQHNLSVTELQTELPLANLSDWMESVLSDSEDADLNSTADSSLLTDAIIALAEQSDSIKDCTPHRMDREQNVAFNEKRELSTGLYGGLESSQIVGLNTIQTNLTSHLHLFSRIYDLQRNPGQECTTHLAIRDEGYVIVGLFAELGSWIANVSSPIEGYIEKDLVTNSEQRKNMKPMRWTREPLEPYGRQNNRLNVIQQRMQADRRIFREIEFDRIILMNHNLLGIKTLVVLKTTKYFSNFAEHGRSRFAYRPESATGVSCGGDRIGLSAPTMMRKAGDKGRSRRICCDRSVSHYESECCVEDKRQENLAVLSRKIGYCPFPTNIGLIDLSVNRYLDTPLTNFNIATIIMNSTPSLLNTDASLPHNYDLFESLIVDGLVTPSGREQNSLPDREHYANTVTAFSDNNNDTHRDTEAFGLSIRQSELVVVESRGSHLPCWFFTDRQLTFDH</sequence>
<dbReference type="AlphaFoldDB" id="G7YJG5"/>
<feature type="compositionally biased region" description="Polar residues" evidence="1">
    <location>
        <begin position="195"/>
        <end position="209"/>
    </location>
</feature>
<reference evidence="2" key="1">
    <citation type="journal article" date="2011" name="Genome Biol.">
        <title>The draft genome of the carcinogenic human liver fluke Clonorchis sinensis.</title>
        <authorList>
            <person name="Wang X."/>
            <person name="Chen W."/>
            <person name="Huang Y."/>
            <person name="Sun J."/>
            <person name="Men J."/>
            <person name="Liu H."/>
            <person name="Luo F."/>
            <person name="Guo L."/>
            <person name="Lv X."/>
            <person name="Deng C."/>
            <person name="Zhou C."/>
            <person name="Fan Y."/>
            <person name="Li X."/>
            <person name="Huang L."/>
            <person name="Hu Y."/>
            <person name="Liang C."/>
            <person name="Hu X."/>
            <person name="Xu J."/>
            <person name="Yu X."/>
        </authorList>
    </citation>
    <scope>NUCLEOTIDE SEQUENCE [LARGE SCALE GENOMIC DNA]</scope>
    <source>
        <strain evidence="2">Henan</strain>
    </source>
</reference>
<dbReference type="Proteomes" id="UP000008909">
    <property type="component" value="Unassembled WGS sequence"/>
</dbReference>
<evidence type="ECO:0000313" key="3">
    <source>
        <dbReference type="Proteomes" id="UP000008909"/>
    </source>
</evidence>
<evidence type="ECO:0000256" key="1">
    <source>
        <dbReference type="SAM" id="MobiDB-lite"/>
    </source>
</evidence>
<organism evidence="2 3">
    <name type="scientific">Clonorchis sinensis</name>
    <name type="common">Chinese liver fluke</name>
    <dbReference type="NCBI Taxonomy" id="79923"/>
    <lineage>
        <taxon>Eukaryota</taxon>
        <taxon>Metazoa</taxon>
        <taxon>Spiralia</taxon>
        <taxon>Lophotrochozoa</taxon>
        <taxon>Platyhelminthes</taxon>
        <taxon>Trematoda</taxon>
        <taxon>Digenea</taxon>
        <taxon>Opisthorchiida</taxon>
        <taxon>Opisthorchiata</taxon>
        <taxon>Opisthorchiidae</taxon>
        <taxon>Clonorchis</taxon>
    </lineage>
</organism>
<reference key="2">
    <citation type="submission" date="2011-10" db="EMBL/GenBank/DDBJ databases">
        <title>The genome and transcriptome sequence of Clonorchis sinensis provide insights into the carcinogenic liver fluke.</title>
        <authorList>
            <person name="Wang X."/>
            <person name="Huang Y."/>
            <person name="Chen W."/>
            <person name="Liu H."/>
            <person name="Guo L."/>
            <person name="Chen Y."/>
            <person name="Luo F."/>
            <person name="Zhou W."/>
            <person name="Sun J."/>
            <person name="Mao Q."/>
            <person name="Liang P."/>
            <person name="Zhou C."/>
            <person name="Tian Y."/>
            <person name="Men J."/>
            <person name="Lv X."/>
            <person name="Huang L."/>
            <person name="Zhou J."/>
            <person name="Hu Y."/>
            <person name="Li R."/>
            <person name="Zhang F."/>
            <person name="Lei H."/>
            <person name="Li X."/>
            <person name="Hu X."/>
            <person name="Liang C."/>
            <person name="Xu J."/>
            <person name="Wu Z."/>
            <person name="Yu X."/>
        </authorList>
    </citation>
    <scope>NUCLEOTIDE SEQUENCE</scope>
    <source>
        <strain>Henan</strain>
    </source>
</reference>
<protein>
    <submittedName>
        <fullName evidence="2">Uncharacterized protein</fullName>
    </submittedName>
</protein>
<evidence type="ECO:0000313" key="2">
    <source>
        <dbReference type="EMBL" id="GAA53096.1"/>
    </source>
</evidence>
<dbReference type="EMBL" id="DF143417">
    <property type="protein sequence ID" value="GAA53096.1"/>
    <property type="molecule type" value="Genomic_DNA"/>
</dbReference>
<keyword evidence="3" id="KW-1185">Reference proteome</keyword>
<name>G7YJG5_CLOSI</name>
<accession>G7YJG5</accession>